<evidence type="ECO:0000256" key="8">
    <source>
        <dbReference type="SAM" id="Phobius"/>
    </source>
</evidence>
<dbReference type="Gene3D" id="3.90.550.10">
    <property type="entry name" value="Spore Coat Polysaccharide Biosynthesis Protein SpsA, Chain A"/>
    <property type="match status" value="2"/>
</dbReference>
<dbReference type="PANTHER" id="PTHR43867:SF2">
    <property type="entry name" value="CELLULOSE SYNTHASE CATALYTIC SUBUNIT A [UDP-FORMING]"/>
    <property type="match status" value="1"/>
</dbReference>
<name>A0ABX1SL24_9PSEU</name>
<keyword evidence="3" id="KW-0808">Transferase</keyword>
<keyword evidence="10" id="KW-1185">Reference proteome</keyword>
<feature type="compositionally biased region" description="Basic and acidic residues" evidence="7">
    <location>
        <begin position="646"/>
        <end position="663"/>
    </location>
</feature>
<evidence type="ECO:0000313" key="9">
    <source>
        <dbReference type="EMBL" id="NMI01209.1"/>
    </source>
</evidence>
<dbReference type="Pfam" id="PF03552">
    <property type="entry name" value="Cellulose_synt"/>
    <property type="match status" value="1"/>
</dbReference>
<evidence type="ECO:0000256" key="3">
    <source>
        <dbReference type="ARBA" id="ARBA00022679"/>
    </source>
</evidence>
<evidence type="ECO:0000256" key="2">
    <source>
        <dbReference type="ARBA" id="ARBA00022676"/>
    </source>
</evidence>
<dbReference type="PANTHER" id="PTHR43867">
    <property type="entry name" value="CELLULOSE SYNTHASE CATALYTIC SUBUNIT A [UDP-FORMING]"/>
    <property type="match status" value="1"/>
</dbReference>
<dbReference type="InterPro" id="IPR050321">
    <property type="entry name" value="Glycosyltr_2/OpgH_subfam"/>
</dbReference>
<keyword evidence="2" id="KW-0328">Glycosyltransferase</keyword>
<keyword evidence="5 8" id="KW-1133">Transmembrane helix</keyword>
<accession>A0ABX1SL24</accession>
<dbReference type="CDD" id="cd06421">
    <property type="entry name" value="CESA_CelA_like"/>
    <property type="match status" value="1"/>
</dbReference>
<feature type="transmembrane region" description="Helical" evidence="8">
    <location>
        <begin position="510"/>
        <end position="532"/>
    </location>
</feature>
<dbReference type="InterPro" id="IPR029044">
    <property type="entry name" value="Nucleotide-diphossugar_trans"/>
</dbReference>
<feature type="transmembrane region" description="Helical" evidence="8">
    <location>
        <begin position="590"/>
        <end position="612"/>
    </location>
</feature>
<feature type="transmembrane region" description="Helical" evidence="8">
    <location>
        <begin position="618"/>
        <end position="636"/>
    </location>
</feature>
<protein>
    <submittedName>
        <fullName evidence="9">Glycosyltransferase</fullName>
    </submittedName>
</protein>
<reference evidence="9 10" key="1">
    <citation type="submission" date="2020-04" db="EMBL/GenBank/DDBJ databases">
        <authorList>
            <person name="Klaysubun C."/>
            <person name="Duangmal K."/>
            <person name="Lipun K."/>
        </authorList>
    </citation>
    <scope>NUCLEOTIDE SEQUENCE [LARGE SCALE GENOMIC DNA]</scope>
    <source>
        <strain evidence="9 10">K10HN5</strain>
    </source>
</reference>
<evidence type="ECO:0000256" key="1">
    <source>
        <dbReference type="ARBA" id="ARBA00004127"/>
    </source>
</evidence>
<feature type="region of interest" description="Disordered" evidence="7">
    <location>
        <begin position="646"/>
        <end position="670"/>
    </location>
</feature>
<organism evidence="9 10">
    <name type="scientific">Pseudonocardia acidicola</name>
    <dbReference type="NCBI Taxonomy" id="2724939"/>
    <lineage>
        <taxon>Bacteria</taxon>
        <taxon>Bacillati</taxon>
        <taxon>Actinomycetota</taxon>
        <taxon>Actinomycetes</taxon>
        <taxon>Pseudonocardiales</taxon>
        <taxon>Pseudonocardiaceae</taxon>
        <taxon>Pseudonocardia</taxon>
    </lineage>
</organism>
<comment type="caution">
    <text evidence="9">The sequence shown here is derived from an EMBL/GenBank/DDBJ whole genome shotgun (WGS) entry which is preliminary data.</text>
</comment>
<evidence type="ECO:0000256" key="7">
    <source>
        <dbReference type="SAM" id="MobiDB-lite"/>
    </source>
</evidence>
<keyword evidence="4 8" id="KW-0812">Transmembrane</keyword>
<sequence length="670" mass="74131">MFSRRTLIRVLVVLTLSLGVNYLVWRWLYSVNWANWWIAVPLVLAETYSLIDAFLFGATMWRVRRRGEPPPPPDDATVDVFITTYNEPIELVMATARAAAAIRHPHRTWILDDGGRDEMRAAAAADGIGYLTRSPDWEDRPRHAKAGNLNNALFATEGEFLLILDADQIPDAAILDRTLGYFRDPQVALVQTPQYFTNVDDADPLGSQAPLFYGPIQQGKDGWNAAFFCGSNAVLRREALMQLGVVGYVREVDKAVRDALATAARVIATARAEARGHGPAVGAALDQVAAAVQEARSALKAGEPVAEVTFRFQRQVDDASRSVVSSDVEAMRSDLAAIASLPIEADRELGTVVVDDAALERLAQRDWSPLGALESVKALIAAVDVDLAHEAQPVMAMATISVTEDMATAMRLHALGWRTVYHHEILAHGLAPEDLGTMLHQRLRWSQGTLQVMLKENPLFQRGLTAGQRLMYFATMWSYLSGFAAVVYLAAPTLYLFFGVRPVMTFGGDFLIHLVPYLVVTQLLFLVVGYGIKTWRGQQYSLALFPLWIRACATAVGNVYFGRSLGFVVTPKTRPTGENPFPWRLIRPQLIAMVLLVAAAVVGLVRFAVGLAPTPQGTWINLVWVVYDLVVLSVIIQAARYTGYRPPEHTEPDDPGSRKEHHDRARHHRR</sequence>
<feature type="transmembrane region" description="Helical" evidence="8">
    <location>
        <begin position="470"/>
        <end position="498"/>
    </location>
</feature>
<proteinExistence type="predicted"/>
<feature type="transmembrane region" description="Helical" evidence="8">
    <location>
        <begin position="7"/>
        <end position="28"/>
    </location>
</feature>
<gene>
    <name evidence="9" type="ORF">HF526_28495</name>
</gene>
<comment type="subcellular location">
    <subcellularLocation>
        <location evidence="1">Endomembrane system</location>
        <topology evidence="1">Multi-pass membrane protein</topology>
    </subcellularLocation>
</comment>
<dbReference type="SUPFAM" id="SSF53448">
    <property type="entry name" value="Nucleotide-diphospho-sugar transferases"/>
    <property type="match status" value="2"/>
</dbReference>
<evidence type="ECO:0000256" key="6">
    <source>
        <dbReference type="ARBA" id="ARBA00023136"/>
    </source>
</evidence>
<dbReference type="Proteomes" id="UP000820669">
    <property type="component" value="Unassembled WGS sequence"/>
</dbReference>
<feature type="transmembrane region" description="Helical" evidence="8">
    <location>
        <begin position="34"/>
        <end position="56"/>
    </location>
</feature>
<evidence type="ECO:0000256" key="4">
    <source>
        <dbReference type="ARBA" id="ARBA00022692"/>
    </source>
</evidence>
<evidence type="ECO:0000313" key="10">
    <source>
        <dbReference type="Proteomes" id="UP000820669"/>
    </source>
</evidence>
<dbReference type="InterPro" id="IPR005150">
    <property type="entry name" value="Cellulose_synth"/>
</dbReference>
<evidence type="ECO:0000256" key="5">
    <source>
        <dbReference type="ARBA" id="ARBA00022989"/>
    </source>
</evidence>
<keyword evidence="6 8" id="KW-0472">Membrane</keyword>
<dbReference type="EMBL" id="JAAXLA010000077">
    <property type="protein sequence ID" value="NMI01209.1"/>
    <property type="molecule type" value="Genomic_DNA"/>
</dbReference>